<evidence type="ECO:0000256" key="1">
    <source>
        <dbReference type="ARBA" id="ARBA00004230"/>
    </source>
</evidence>
<keyword evidence="2 11" id="KW-0282">Flagellum</keyword>
<accession>A0ABD2QGC5</accession>
<dbReference type="AlphaFoldDB" id="A0ABD2QGC5"/>
<evidence type="ECO:0000256" key="7">
    <source>
        <dbReference type="ARBA" id="ARBA00034142"/>
    </source>
</evidence>
<dbReference type="EMBL" id="JBJKFK010000226">
    <property type="protein sequence ID" value="KAL3318586.1"/>
    <property type="molecule type" value="Genomic_DNA"/>
</dbReference>
<evidence type="ECO:0000256" key="8">
    <source>
        <dbReference type="SAM" id="Coils"/>
    </source>
</evidence>
<feature type="region of interest" description="Disordered" evidence="9">
    <location>
        <begin position="1"/>
        <end position="25"/>
    </location>
</feature>
<reference evidence="11 12" key="1">
    <citation type="submission" date="2024-11" db="EMBL/GenBank/DDBJ databases">
        <title>Adaptive evolution of stress response genes in parasites aligns with host niche diversity.</title>
        <authorList>
            <person name="Hahn C."/>
            <person name="Resl P."/>
        </authorList>
    </citation>
    <scope>NUCLEOTIDE SEQUENCE [LARGE SCALE GENOMIC DNA]</scope>
    <source>
        <strain evidence="11">EGGRZ-B1_66</strain>
        <tissue evidence="11">Body</tissue>
    </source>
</reference>
<protein>
    <recommendedName>
        <fullName evidence="7">Cilia- and flagella-associated protein 45</fullName>
    </recommendedName>
</protein>
<feature type="compositionally biased region" description="Basic and acidic residues" evidence="9">
    <location>
        <begin position="7"/>
        <end position="24"/>
    </location>
</feature>
<evidence type="ECO:0000256" key="9">
    <source>
        <dbReference type="SAM" id="MobiDB-lite"/>
    </source>
</evidence>
<dbReference type="Pfam" id="PF13868">
    <property type="entry name" value="TPH"/>
    <property type="match status" value="1"/>
</dbReference>
<dbReference type="InterPro" id="IPR033253">
    <property type="entry name" value="CFAP45"/>
</dbReference>
<dbReference type="PANTHER" id="PTHR15504">
    <property type="entry name" value="NASOPHARYNGEAL EPITHELIUM SPECIFIC PROTEIN 1"/>
    <property type="match status" value="1"/>
</dbReference>
<dbReference type="InterPro" id="IPR043597">
    <property type="entry name" value="TPH_dom"/>
</dbReference>
<evidence type="ECO:0000259" key="10">
    <source>
        <dbReference type="Pfam" id="PF13868"/>
    </source>
</evidence>
<feature type="domain" description="Trichohyalin-plectin-homology" evidence="10">
    <location>
        <begin position="47"/>
        <end position="386"/>
    </location>
</feature>
<evidence type="ECO:0000313" key="11">
    <source>
        <dbReference type="EMBL" id="KAL3318586.1"/>
    </source>
</evidence>
<keyword evidence="5" id="KW-0966">Cell projection</keyword>
<evidence type="ECO:0000256" key="6">
    <source>
        <dbReference type="ARBA" id="ARBA00034116"/>
    </source>
</evidence>
<comment type="similarity">
    <text evidence="6">Belongs to the CFAP45 family.</text>
</comment>
<keyword evidence="3 8" id="KW-0175">Coiled coil</keyword>
<proteinExistence type="inferred from homology"/>
<organism evidence="11 12">
    <name type="scientific">Cichlidogyrus casuarinus</name>
    <dbReference type="NCBI Taxonomy" id="1844966"/>
    <lineage>
        <taxon>Eukaryota</taxon>
        <taxon>Metazoa</taxon>
        <taxon>Spiralia</taxon>
        <taxon>Lophotrochozoa</taxon>
        <taxon>Platyhelminthes</taxon>
        <taxon>Monogenea</taxon>
        <taxon>Monopisthocotylea</taxon>
        <taxon>Dactylogyridea</taxon>
        <taxon>Ancyrocephalidae</taxon>
        <taxon>Cichlidogyrus</taxon>
    </lineage>
</organism>
<gene>
    <name evidence="11" type="primary">CCDC19</name>
    <name evidence="11" type="ORF">Ciccas_002750</name>
</gene>
<dbReference type="Proteomes" id="UP001626550">
    <property type="component" value="Unassembled WGS sequence"/>
</dbReference>
<keyword evidence="4" id="KW-0969">Cilium</keyword>
<evidence type="ECO:0000256" key="4">
    <source>
        <dbReference type="ARBA" id="ARBA00023069"/>
    </source>
</evidence>
<dbReference type="PANTHER" id="PTHR15504:SF0">
    <property type="entry name" value="CILIA- AND FLAGELLA-ASSOCIATED PROTEIN 45"/>
    <property type="match status" value="1"/>
</dbReference>
<feature type="coiled-coil region" evidence="8">
    <location>
        <begin position="124"/>
        <end position="172"/>
    </location>
</feature>
<keyword evidence="12" id="KW-1185">Reference proteome</keyword>
<sequence length="410" mass="49121">MAASQKRRMDMKIKDMQREKKEGMNDLELEAKNNSQGMLKKAMLAKQEQEDEIKLLNKWINNAKIQAIRDAQILEKEQIKRELFDEDCRLNEMMEIDRKKAIAIQEAIEGKKRENELKGAVAILKQIEENAEEKLIEQEKVQQEHETYKRKLQDMMEEEIRKRSNKRELQAKVKEQLDIANRAMIEKRREEKEHEYLFNEKIRAIQEEKARKEAELEEEQIKKKIEKEKEVARLRSMQERQNDEAAGKDELRAKRATEANEREWRRKELEAAKKKADDIKRMRHEHAVQSEFKRQLMAVQAERERREFENILNLQKALICKDSEEEKKSAAIKLKNAEELRLQIQSREMERIAARNAFFEEGNKLAEEARMRRMRVEEAKDRKVKEFGTYGLPTKYLKMVEERVRAMQIK</sequence>
<dbReference type="GO" id="GO:0031514">
    <property type="term" value="C:motile cilium"/>
    <property type="evidence" value="ECO:0007669"/>
    <property type="project" value="UniProtKB-SubCell"/>
</dbReference>
<evidence type="ECO:0000256" key="3">
    <source>
        <dbReference type="ARBA" id="ARBA00023054"/>
    </source>
</evidence>
<evidence type="ECO:0000256" key="2">
    <source>
        <dbReference type="ARBA" id="ARBA00022846"/>
    </source>
</evidence>
<comment type="subcellular location">
    <subcellularLocation>
        <location evidence="1">Cell projection</location>
        <location evidence="1">Cilium</location>
        <location evidence="1">Flagellum</location>
    </subcellularLocation>
</comment>
<evidence type="ECO:0000313" key="12">
    <source>
        <dbReference type="Proteomes" id="UP001626550"/>
    </source>
</evidence>
<name>A0ABD2QGC5_9PLAT</name>
<evidence type="ECO:0000256" key="5">
    <source>
        <dbReference type="ARBA" id="ARBA00023273"/>
    </source>
</evidence>
<feature type="region of interest" description="Disordered" evidence="9">
    <location>
        <begin position="236"/>
        <end position="265"/>
    </location>
</feature>
<comment type="caution">
    <text evidence="11">The sequence shown here is derived from an EMBL/GenBank/DDBJ whole genome shotgun (WGS) entry which is preliminary data.</text>
</comment>